<dbReference type="OrthoDB" id="6123450at2759"/>
<evidence type="ECO:0000256" key="5">
    <source>
        <dbReference type="ARBA" id="ARBA00023277"/>
    </source>
</evidence>
<evidence type="ECO:0000256" key="9">
    <source>
        <dbReference type="ARBA" id="ARBA00033473"/>
    </source>
</evidence>
<feature type="chain" id="PRO_5013662777" description="glucan 1,4-alpha-glucosidase" evidence="10">
    <location>
        <begin position="21"/>
        <end position="630"/>
    </location>
</feature>
<evidence type="ECO:0000259" key="11">
    <source>
        <dbReference type="Pfam" id="PF00723"/>
    </source>
</evidence>
<dbReference type="InterPro" id="IPR008928">
    <property type="entry name" value="6-hairpin_glycosidase_sf"/>
</dbReference>
<sequence>MRQVNTGVAAGLVLLHGVNTQECQTTTLSSSVPTDGNVALASYSYCGGILNTTAFISNLAYNKQVTLYYTDREGESTPLSSVGLGYQSGVEGTNFELWSSSSPAYVDGVQELLNLTYVVVDLAIESGPPEPTLPGPPAPYATPKGFGDDITTFLAVEAGSQLEKSFTKMFVNINPAVEGAVDGVVIAGRSGSPFESKLPDYAYDWVRDSSLTMEVVETLYAAAASNSTAKSQYETMLFQYAAARAAEQTEPNLQTGLGEPKFYLNNTIFSGPWGRPQNDGPATAAITLIEFAQSYMAAGGNITTVKQQLYDSINFPDSAPIQKDLLFVASNWTSSSFDLWEEVNTDNFYTRMVQRKALILGAKFASDMDDTGTATTLSVAADAISATMEIFWNEGRKILLYEYGPVLLSKSSYLDAAVPLGIIHGYADDGVFSYTNDQVQSTIVRFVTSFITEYAIANNTQQDSAGLTLGIPVGRYPEDVYTGVGTEEDGGNAWYLTTAAVAQYLWATSAEYTAEGRIVVSDTSRSFFDYFAPDAALQVGTYASDTAEFASTIESLNGWGDAFMRTVKLYTPADGSLTEQYNRNTGAPQGCKDLTWSYASLLTASFQRAKLRGDAKYVENLANLGVNLNI</sequence>
<dbReference type="InterPro" id="IPR000165">
    <property type="entry name" value="Glucoamylase"/>
</dbReference>
<dbReference type="Gene3D" id="1.50.10.10">
    <property type="match status" value="1"/>
</dbReference>
<dbReference type="PANTHER" id="PTHR31616:SF9">
    <property type="entry name" value="GLUCOAMYLASE, INTRACELLULAR SPORULATION-SPECIFIC"/>
    <property type="match status" value="1"/>
</dbReference>
<accession>A0A2D3VG45</accession>
<evidence type="ECO:0000256" key="4">
    <source>
        <dbReference type="ARBA" id="ARBA00022801"/>
    </source>
</evidence>
<evidence type="ECO:0000256" key="1">
    <source>
        <dbReference type="ARBA" id="ARBA00001863"/>
    </source>
</evidence>
<name>A0A2D3VG45_9PEZI</name>
<dbReference type="GeneID" id="35601830"/>
<dbReference type="GO" id="GO:0004339">
    <property type="term" value="F:glucan 1,4-alpha-glucosidase activity"/>
    <property type="evidence" value="ECO:0007669"/>
    <property type="project" value="UniProtKB-EC"/>
</dbReference>
<keyword evidence="10" id="KW-0732">Signal</keyword>
<keyword evidence="6" id="KW-0326">Glycosidase</keyword>
<evidence type="ECO:0000256" key="3">
    <source>
        <dbReference type="ARBA" id="ARBA00012593"/>
    </source>
</evidence>
<dbReference type="STRING" id="112498.A0A2D3VG45"/>
<dbReference type="EC" id="3.2.1.3" evidence="3"/>
<evidence type="ECO:0000256" key="6">
    <source>
        <dbReference type="ARBA" id="ARBA00023295"/>
    </source>
</evidence>
<evidence type="ECO:0000313" key="12">
    <source>
        <dbReference type="EMBL" id="CZT20839.1"/>
    </source>
</evidence>
<dbReference type="Proteomes" id="UP000225277">
    <property type="component" value="Unassembled WGS sequence"/>
</dbReference>
<keyword evidence="5" id="KW-0119">Carbohydrate metabolism</keyword>
<dbReference type="RefSeq" id="XP_023627728.1">
    <property type="nucleotide sequence ID" value="XM_023771960.1"/>
</dbReference>
<reference evidence="12 13" key="1">
    <citation type="submission" date="2016-03" db="EMBL/GenBank/DDBJ databases">
        <authorList>
            <person name="Ploux O."/>
        </authorList>
    </citation>
    <scope>NUCLEOTIDE SEQUENCE [LARGE SCALE GENOMIC DNA]</scope>
    <source>
        <strain evidence="12 13">URUG2</strain>
    </source>
</reference>
<proteinExistence type="inferred from homology"/>
<dbReference type="Pfam" id="PF00723">
    <property type="entry name" value="Glyco_hydro_15"/>
    <property type="match status" value="1"/>
</dbReference>
<gene>
    <name evidence="12" type="ORF">RCC_06697</name>
</gene>
<dbReference type="Gene3D" id="2.60.40.2440">
    <property type="entry name" value="Carbohydrate binding type-21 domain"/>
    <property type="match status" value="1"/>
</dbReference>
<dbReference type="PRINTS" id="PR00736">
    <property type="entry name" value="GLHYDRLASE15"/>
</dbReference>
<dbReference type="GO" id="GO:0000272">
    <property type="term" value="P:polysaccharide catabolic process"/>
    <property type="evidence" value="ECO:0007669"/>
    <property type="project" value="UniProtKB-KW"/>
</dbReference>
<keyword evidence="7" id="KW-0624">Polysaccharide degradation</keyword>
<comment type="similarity">
    <text evidence="2">Belongs to the glycosyl hydrolase 15 family.</text>
</comment>
<feature type="domain" description="GH15-like" evidence="11">
    <location>
        <begin position="176"/>
        <end position="605"/>
    </location>
</feature>
<evidence type="ECO:0000256" key="8">
    <source>
        <dbReference type="ARBA" id="ARBA00033442"/>
    </source>
</evidence>
<feature type="signal peptide" evidence="10">
    <location>
        <begin position="1"/>
        <end position="20"/>
    </location>
</feature>
<keyword evidence="4" id="KW-0378">Hydrolase</keyword>
<organism evidence="12 13">
    <name type="scientific">Ramularia collo-cygni</name>
    <dbReference type="NCBI Taxonomy" id="112498"/>
    <lineage>
        <taxon>Eukaryota</taxon>
        <taxon>Fungi</taxon>
        <taxon>Dikarya</taxon>
        <taxon>Ascomycota</taxon>
        <taxon>Pezizomycotina</taxon>
        <taxon>Dothideomycetes</taxon>
        <taxon>Dothideomycetidae</taxon>
        <taxon>Mycosphaerellales</taxon>
        <taxon>Mycosphaerellaceae</taxon>
        <taxon>Ramularia</taxon>
    </lineage>
</organism>
<dbReference type="SUPFAM" id="SSF48208">
    <property type="entry name" value="Six-hairpin glycosidases"/>
    <property type="match status" value="1"/>
</dbReference>
<dbReference type="EMBL" id="FJUY01000010">
    <property type="protein sequence ID" value="CZT20839.1"/>
    <property type="molecule type" value="Genomic_DNA"/>
</dbReference>
<evidence type="ECO:0000313" key="13">
    <source>
        <dbReference type="Proteomes" id="UP000225277"/>
    </source>
</evidence>
<dbReference type="AlphaFoldDB" id="A0A2D3VG45"/>
<evidence type="ECO:0000256" key="7">
    <source>
        <dbReference type="ARBA" id="ARBA00023326"/>
    </source>
</evidence>
<evidence type="ECO:0000256" key="10">
    <source>
        <dbReference type="SAM" id="SignalP"/>
    </source>
</evidence>
<keyword evidence="13" id="KW-1185">Reference proteome</keyword>
<dbReference type="PANTHER" id="PTHR31616">
    <property type="entry name" value="TREHALASE"/>
    <property type="match status" value="1"/>
</dbReference>
<dbReference type="GO" id="GO:0000324">
    <property type="term" value="C:fungal-type vacuole"/>
    <property type="evidence" value="ECO:0007669"/>
    <property type="project" value="TreeGrafter"/>
</dbReference>
<dbReference type="InterPro" id="IPR012341">
    <property type="entry name" value="6hp_glycosidase-like_sf"/>
</dbReference>
<protein>
    <recommendedName>
        <fullName evidence="3">glucan 1,4-alpha-glucosidase</fullName>
        <ecNumber evidence="3">3.2.1.3</ecNumber>
    </recommendedName>
    <alternativeName>
        <fullName evidence="9">1,4-alpha-D-glucan glucohydrolase</fullName>
    </alternativeName>
    <alternativeName>
        <fullName evidence="8">Glucan 1,4-alpha-glucosidase</fullName>
    </alternativeName>
</protein>
<comment type="catalytic activity">
    <reaction evidence="1">
        <text>Hydrolysis of terminal (1-&gt;4)-linked alpha-D-glucose residues successively from non-reducing ends of the chains with release of beta-D-glucose.</text>
        <dbReference type="EC" id="3.2.1.3"/>
    </reaction>
</comment>
<dbReference type="InterPro" id="IPR011613">
    <property type="entry name" value="GH15-like"/>
</dbReference>
<dbReference type="InterPro" id="IPR038175">
    <property type="entry name" value="CBM21_dom_sf"/>
</dbReference>
<evidence type="ECO:0000256" key="2">
    <source>
        <dbReference type="ARBA" id="ARBA00006188"/>
    </source>
</evidence>